<evidence type="ECO:0000256" key="1">
    <source>
        <dbReference type="ARBA" id="ARBA00022737"/>
    </source>
</evidence>
<evidence type="ECO:0000313" key="4">
    <source>
        <dbReference type="EMBL" id="UXH40557.1"/>
    </source>
</evidence>
<evidence type="ECO:0000259" key="3">
    <source>
        <dbReference type="PROSITE" id="PS50208"/>
    </source>
</evidence>
<feature type="domain" description="Caspase family p20" evidence="3">
    <location>
        <begin position="386"/>
        <end position="457"/>
    </location>
</feature>
<dbReference type="RefSeq" id="WP_261744681.1">
    <property type="nucleotide sequence ID" value="NZ_CP104557.1"/>
</dbReference>
<feature type="region of interest" description="Disordered" evidence="2">
    <location>
        <begin position="555"/>
        <end position="577"/>
    </location>
</feature>
<proteinExistence type="predicted"/>
<organism evidence="4 5">
    <name type="scientific">Pseudomonas promysalinigenes</name>
    <dbReference type="NCBI Taxonomy" id="485898"/>
    <lineage>
        <taxon>Bacteria</taxon>
        <taxon>Pseudomonadati</taxon>
        <taxon>Pseudomonadota</taxon>
        <taxon>Gammaproteobacteria</taxon>
        <taxon>Pseudomonadales</taxon>
        <taxon>Pseudomonadaceae</taxon>
        <taxon>Pseudomonas</taxon>
    </lineage>
</organism>
<name>A0ABY6AN14_9PSED</name>
<dbReference type="EMBL" id="CP104557">
    <property type="protein sequence ID" value="UXH40557.1"/>
    <property type="molecule type" value="Genomic_DNA"/>
</dbReference>
<accession>A0ABY6AN14</accession>
<reference evidence="4" key="1">
    <citation type="submission" date="2022-09" db="EMBL/GenBank/DDBJ databases">
        <title>Complete genome sequence of Pseudomonas promysalinigenes strain RL-WG26, a newly isolated PGPR with the potential for plant salinity stress alleviation.</title>
        <authorList>
            <person name="Ren L."/>
            <person name="Wang G."/>
            <person name="Hu H."/>
        </authorList>
    </citation>
    <scope>NUCLEOTIDE SEQUENCE</scope>
    <source>
        <strain evidence="4">RL-WG26</strain>
    </source>
</reference>
<dbReference type="Gene3D" id="2.20.110.10">
    <property type="entry name" value="Histone H3 K4-specific methyltransferase SET7/9 N-terminal domain"/>
    <property type="match status" value="5"/>
</dbReference>
<dbReference type="InterPro" id="IPR001309">
    <property type="entry name" value="Pept_C14_p20"/>
</dbReference>
<evidence type="ECO:0000313" key="5">
    <source>
        <dbReference type="Proteomes" id="UP001064504"/>
    </source>
</evidence>
<dbReference type="InterPro" id="IPR001096">
    <property type="entry name" value="Peptidase_C13"/>
</dbReference>
<dbReference type="SUPFAM" id="SSF52129">
    <property type="entry name" value="Caspase-like"/>
    <property type="match status" value="1"/>
</dbReference>
<dbReference type="SMART" id="SM00698">
    <property type="entry name" value="MORN"/>
    <property type="match status" value="9"/>
</dbReference>
<dbReference type="InterPro" id="IPR003409">
    <property type="entry name" value="MORN"/>
</dbReference>
<dbReference type="InterPro" id="IPR029030">
    <property type="entry name" value="Caspase-like_dom_sf"/>
</dbReference>
<protein>
    <submittedName>
        <fullName evidence="4">Caspase family protein</fullName>
    </submittedName>
</protein>
<dbReference type="PANTHER" id="PTHR43215">
    <property type="entry name" value="RADIAL SPOKE HEAD 1 HOMOLOG"/>
    <property type="match status" value="1"/>
</dbReference>
<dbReference type="Proteomes" id="UP001064504">
    <property type="component" value="Chromosome"/>
</dbReference>
<dbReference type="Gene3D" id="3.40.50.1460">
    <property type="match status" value="1"/>
</dbReference>
<keyword evidence="1" id="KW-0677">Repeat</keyword>
<dbReference type="PROSITE" id="PS50208">
    <property type="entry name" value="CASPASE_P20"/>
    <property type="match status" value="1"/>
</dbReference>
<sequence>MRPLLPIALTLMLTACGDGESLTPPDARLPDGGRYRGQVIDGLLQGAGRIDYPNGSWYAGNFKDGQWHGQGEWHGSNGEVYRGQFDKGLFHGLGELTTPGSHYAGTFSHGRRDGGGTLKQVDQSYRGQFKDDQYDGAGELELADGSRYQGLFARGKPNGAGVRSDASGNRFSGRFVDGQLQGSGTYDSVEGEQYIGEFKDNRLEGRGRYENADGDVWIGDFKDGSLVGEGELLGSDGSHYKGSFVDWRLSGQGSLQMPDGSQYVGGFDSDAYQGHGKLTLPNGQVQSGFWVNGVRVRDQNGNLLPDPLDLALLNQGRLLNEAMAQVPRSAPPVQLYSLVLAGDGQQSVFLREADYVSNLLKVRFGARGQITLVNHRDQMATRPMATRENLTRAARTLAERSSPQDLIFIYLTSHGSQDHQLVLDQPRLQLADLSADELASALAPLKDRDKIIVISACYSGGYIAPLKDERTLIMTAARADRVSFGCSEEADFTYFGDALFAQALNQTDDLKQAFELARTSVAERERREGFEASEPQIWAPPAVLAHWQQLRQHQAEEALRNAAQAKAPPQEKKPARR</sequence>
<gene>
    <name evidence="4" type="ORF">N5C08_03110</name>
</gene>
<dbReference type="PROSITE" id="PS51257">
    <property type="entry name" value="PROKAR_LIPOPROTEIN"/>
    <property type="match status" value="1"/>
</dbReference>
<dbReference type="Pfam" id="PF02493">
    <property type="entry name" value="MORN"/>
    <property type="match status" value="10"/>
</dbReference>
<evidence type="ECO:0000256" key="2">
    <source>
        <dbReference type="SAM" id="MobiDB-lite"/>
    </source>
</evidence>
<keyword evidence="5" id="KW-1185">Reference proteome</keyword>
<dbReference type="PANTHER" id="PTHR43215:SF14">
    <property type="entry name" value="RADIAL SPOKE HEAD 1 HOMOLOG"/>
    <property type="match status" value="1"/>
</dbReference>
<dbReference type="Pfam" id="PF01650">
    <property type="entry name" value="Peptidase_C13"/>
    <property type="match status" value="2"/>
</dbReference>
<dbReference type="SUPFAM" id="SSF82185">
    <property type="entry name" value="Histone H3 K4-specific methyltransferase SET7/9 N-terminal domain"/>
    <property type="match status" value="3"/>
</dbReference>